<dbReference type="InterPro" id="IPR029039">
    <property type="entry name" value="Flavoprotein-like_sf"/>
</dbReference>
<gene>
    <name evidence="2" type="ORF">GCM10011515_09650</name>
</gene>
<protein>
    <submittedName>
        <fullName evidence="2">Flavodoxin</fullName>
    </submittedName>
</protein>
<feature type="domain" description="NADPH-dependent FMN reductase-like" evidence="1">
    <location>
        <begin position="42"/>
        <end position="101"/>
    </location>
</feature>
<dbReference type="InterPro" id="IPR005025">
    <property type="entry name" value="FMN_Rdtase-like_dom"/>
</dbReference>
<keyword evidence="3" id="KW-1185">Reference proteome</keyword>
<evidence type="ECO:0000313" key="3">
    <source>
        <dbReference type="Proteomes" id="UP000619041"/>
    </source>
</evidence>
<evidence type="ECO:0000259" key="1">
    <source>
        <dbReference type="Pfam" id="PF03358"/>
    </source>
</evidence>
<name>A0ABQ1S666_9SPHN</name>
<dbReference type="Proteomes" id="UP000619041">
    <property type="component" value="Unassembled WGS sequence"/>
</dbReference>
<dbReference type="Gene3D" id="3.40.50.360">
    <property type="match status" value="1"/>
</dbReference>
<organism evidence="2 3">
    <name type="scientific">Tsuneonella deserti</name>
    <dbReference type="NCBI Taxonomy" id="2035528"/>
    <lineage>
        <taxon>Bacteria</taxon>
        <taxon>Pseudomonadati</taxon>
        <taxon>Pseudomonadota</taxon>
        <taxon>Alphaproteobacteria</taxon>
        <taxon>Sphingomonadales</taxon>
        <taxon>Erythrobacteraceae</taxon>
        <taxon>Tsuneonella</taxon>
    </lineage>
</organism>
<dbReference type="EMBL" id="BMKL01000001">
    <property type="protein sequence ID" value="GGD92039.1"/>
    <property type="molecule type" value="Genomic_DNA"/>
</dbReference>
<reference evidence="3" key="1">
    <citation type="journal article" date="2019" name="Int. J. Syst. Evol. Microbiol.">
        <title>The Global Catalogue of Microorganisms (GCM) 10K type strain sequencing project: providing services to taxonomists for standard genome sequencing and annotation.</title>
        <authorList>
            <consortium name="The Broad Institute Genomics Platform"/>
            <consortium name="The Broad Institute Genome Sequencing Center for Infectious Disease"/>
            <person name="Wu L."/>
            <person name="Ma J."/>
        </authorList>
    </citation>
    <scope>NUCLEOTIDE SEQUENCE [LARGE SCALE GENOMIC DNA]</scope>
    <source>
        <strain evidence="3">CGMCC 1.15959</strain>
    </source>
</reference>
<sequence>MERHLLIVWHSRTGAAEAMARAAFEAAEGRARILPAYETQPEDLLSASGYLFACPENLASMSGLMKEMFDRCYYPVLGRLEGRGYATMIAAGSDGKGAERQIDRIATGWRLRRVADGIIVNLSAQTPEAILAPKSIPDPDLQACRVLGCALAEGLMLGVF</sequence>
<proteinExistence type="predicted"/>
<comment type="caution">
    <text evidence="2">The sequence shown here is derived from an EMBL/GenBank/DDBJ whole genome shotgun (WGS) entry which is preliminary data.</text>
</comment>
<accession>A0ABQ1S666</accession>
<evidence type="ECO:0000313" key="2">
    <source>
        <dbReference type="EMBL" id="GGD92039.1"/>
    </source>
</evidence>
<dbReference type="Pfam" id="PF03358">
    <property type="entry name" value="FMN_red"/>
    <property type="match status" value="1"/>
</dbReference>
<dbReference type="SUPFAM" id="SSF52218">
    <property type="entry name" value="Flavoproteins"/>
    <property type="match status" value="1"/>
</dbReference>